<dbReference type="GO" id="GO:0005789">
    <property type="term" value="C:endoplasmic reticulum membrane"/>
    <property type="evidence" value="ECO:0007669"/>
    <property type="project" value="TreeGrafter"/>
</dbReference>
<dbReference type="Proteomes" id="UP000075809">
    <property type="component" value="Unassembled WGS sequence"/>
</dbReference>
<dbReference type="SUPFAM" id="SSF47923">
    <property type="entry name" value="Ypt/Rab-GAP domain of gyp1p"/>
    <property type="match status" value="2"/>
</dbReference>
<feature type="compositionally biased region" description="Polar residues" evidence="2">
    <location>
        <begin position="60"/>
        <end position="72"/>
    </location>
</feature>
<evidence type="ECO:0000259" key="3">
    <source>
        <dbReference type="PROSITE" id="PS50086"/>
    </source>
</evidence>
<evidence type="ECO:0000256" key="1">
    <source>
        <dbReference type="ARBA" id="ARBA00022468"/>
    </source>
</evidence>
<feature type="region of interest" description="Disordered" evidence="2">
    <location>
        <begin position="57"/>
        <end position="102"/>
    </location>
</feature>
<proteinExistence type="predicted"/>
<dbReference type="InterPro" id="IPR045913">
    <property type="entry name" value="TBC20/Gyp8-like"/>
</dbReference>
<dbReference type="PANTHER" id="PTHR20913">
    <property type="entry name" value="TBC1 DOMAIN FAMILY MEMBER 20/GTPASE"/>
    <property type="match status" value="1"/>
</dbReference>
<feature type="non-terminal residue" evidence="4">
    <location>
        <position position="1"/>
    </location>
</feature>
<dbReference type="PROSITE" id="PS50086">
    <property type="entry name" value="TBC_RABGAP"/>
    <property type="match status" value="1"/>
</dbReference>
<feature type="domain" description="Rab-GAP TBC" evidence="3">
    <location>
        <begin position="193"/>
        <end position="383"/>
    </location>
</feature>
<sequence>VSLVCHLLSFLTDQLWSVNSKNFREFQLNYQCYDTRTSVSGVNPSRHREIMKAENEEVSLMQSSTDASTSTENHNHNKVRRRNVPESASSASLSTKTDSWATTDSHDRVPLVILSDSTKAWHDGVTPQIPDLIDVATAGKQRNGVLTREDDHGTTDILTSRERMKMSVIRGSIANPDLTLGELRLLGCSSEGFVNDDVRRVLWPKLLRLARLEPGSINGLETVHTYIPNEIYQQILKDVARSGSHVSQNATEEETENFQEQLTQLMCWVLHRHSQLNYYQGYNDVAATVLLVMGLQAGLYVLECISLEFLERFMEKTMEKVNQELFFIFALLERVHPTLLEHLENVELFPHFALAEYTTWYAHKFAENRKLLHRLFDFFLGSPPLMPLYLSTVIVAHRATEIFNTTPDMGHTHKVLCTLPDDLPFETLLVEAKNLYRQYPPESISNDVRDYDHKRKIKEQEWKAKAEASRQERERQRKLKIVQATPRISYRIRSYKTITVVTILALGIYAFIRSSTGLN</sequence>
<gene>
    <name evidence="4" type="ORF">ALC60_02436</name>
</gene>
<keyword evidence="1" id="KW-0343">GTPase activation</keyword>
<dbReference type="Gene3D" id="1.10.472.80">
    <property type="entry name" value="Ypt/Rab-GAP domain of gyp1p, domain 3"/>
    <property type="match status" value="1"/>
</dbReference>
<dbReference type="Pfam" id="PF00566">
    <property type="entry name" value="RabGAP-TBC"/>
    <property type="match status" value="1"/>
</dbReference>
<name>A0A151XET9_9HYME</name>
<dbReference type="InterPro" id="IPR035969">
    <property type="entry name" value="Rab-GAP_TBC_sf"/>
</dbReference>
<keyword evidence="5" id="KW-1185">Reference proteome</keyword>
<dbReference type="STRING" id="64791.A0A151XET9"/>
<dbReference type="PANTHER" id="PTHR20913:SF7">
    <property type="entry name" value="RE60063P"/>
    <property type="match status" value="1"/>
</dbReference>
<protein>
    <submittedName>
        <fullName evidence="4">TBC1 domain family member 20</fullName>
    </submittedName>
</protein>
<dbReference type="SMART" id="SM00164">
    <property type="entry name" value="TBC"/>
    <property type="match status" value="1"/>
</dbReference>
<accession>A0A151XET9</accession>
<reference evidence="4 5" key="1">
    <citation type="submission" date="2015-09" db="EMBL/GenBank/DDBJ databases">
        <title>Trachymyrmex zeteki WGS genome.</title>
        <authorList>
            <person name="Nygaard S."/>
            <person name="Hu H."/>
            <person name="Boomsma J."/>
            <person name="Zhang G."/>
        </authorList>
    </citation>
    <scope>NUCLEOTIDE SEQUENCE [LARGE SCALE GENOMIC DNA]</scope>
    <source>
        <strain evidence="4">Tzet28-1</strain>
        <tissue evidence="4">Whole body</tissue>
    </source>
</reference>
<evidence type="ECO:0000313" key="4">
    <source>
        <dbReference type="EMBL" id="KYQ58788.1"/>
    </source>
</evidence>
<evidence type="ECO:0000256" key="2">
    <source>
        <dbReference type="SAM" id="MobiDB-lite"/>
    </source>
</evidence>
<dbReference type="InterPro" id="IPR000195">
    <property type="entry name" value="Rab-GAP-TBC_dom"/>
</dbReference>
<dbReference type="GO" id="GO:0006888">
    <property type="term" value="P:endoplasmic reticulum to Golgi vesicle-mediated transport"/>
    <property type="evidence" value="ECO:0007669"/>
    <property type="project" value="TreeGrafter"/>
</dbReference>
<dbReference type="EMBL" id="KQ982254">
    <property type="protein sequence ID" value="KYQ58788.1"/>
    <property type="molecule type" value="Genomic_DNA"/>
</dbReference>
<dbReference type="AlphaFoldDB" id="A0A151XET9"/>
<dbReference type="GO" id="GO:0005096">
    <property type="term" value="F:GTPase activator activity"/>
    <property type="evidence" value="ECO:0007669"/>
    <property type="project" value="UniProtKB-KW"/>
</dbReference>
<dbReference type="Gene3D" id="1.10.8.1310">
    <property type="match status" value="1"/>
</dbReference>
<feature type="compositionally biased region" description="Polar residues" evidence="2">
    <location>
        <begin position="86"/>
        <end position="102"/>
    </location>
</feature>
<organism evidence="4 5">
    <name type="scientific">Mycetomoellerius zeteki</name>
    <dbReference type="NCBI Taxonomy" id="64791"/>
    <lineage>
        <taxon>Eukaryota</taxon>
        <taxon>Metazoa</taxon>
        <taxon>Ecdysozoa</taxon>
        <taxon>Arthropoda</taxon>
        <taxon>Hexapoda</taxon>
        <taxon>Insecta</taxon>
        <taxon>Pterygota</taxon>
        <taxon>Neoptera</taxon>
        <taxon>Endopterygota</taxon>
        <taxon>Hymenoptera</taxon>
        <taxon>Apocrita</taxon>
        <taxon>Aculeata</taxon>
        <taxon>Formicoidea</taxon>
        <taxon>Formicidae</taxon>
        <taxon>Myrmicinae</taxon>
        <taxon>Mycetomoellerius</taxon>
    </lineage>
</organism>
<evidence type="ECO:0000313" key="5">
    <source>
        <dbReference type="Proteomes" id="UP000075809"/>
    </source>
</evidence>